<dbReference type="GO" id="GO:0005737">
    <property type="term" value="C:cytoplasm"/>
    <property type="evidence" value="ECO:0007669"/>
    <property type="project" value="TreeGrafter"/>
</dbReference>
<protein>
    <submittedName>
        <fullName evidence="7">DNA mismatch repair protein MutT</fullName>
    </submittedName>
    <submittedName>
        <fullName evidence="6">NUDIX hydrolase</fullName>
    </submittedName>
</protein>
<dbReference type="PANTHER" id="PTHR12629:SF0">
    <property type="entry name" value="DIPHOSPHOINOSITOL-POLYPHOSPHATE DIPHOSPHATASE"/>
    <property type="match status" value="1"/>
</dbReference>
<evidence type="ECO:0000313" key="8">
    <source>
        <dbReference type="Proteomes" id="UP000175993"/>
    </source>
</evidence>
<keyword evidence="2" id="KW-0479">Metal-binding</keyword>
<keyword evidence="4" id="KW-0460">Magnesium</keyword>
<dbReference type="RefSeq" id="WP_070167536.1">
    <property type="nucleotide sequence ID" value="NZ_CP118263.1"/>
</dbReference>
<reference evidence="7 8" key="1">
    <citation type="submission" date="2019-11" db="EMBL/GenBank/DDBJ databases">
        <title>Whole-genome sequencing of Allorhizobium vitis.</title>
        <authorList>
            <person name="Gan H.M."/>
            <person name="Savka M.A."/>
        </authorList>
    </citation>
    <scope>NUCLEOTIDE SEQUENCE [LARGE SCALE GENOMIC DNA]</scope>
    <source>
        <strain evidence="7 8">AB4</strain>
    </source>
</reference>
<dbReference type="GO" id="GO:0008486">
    <property type="term" value="F:diphosphoinositol-polyphosphate diphosphatase activity"/>
    <property type="evidence" value="ECO:0007669"/>
    <property type="project" value="TreeGrafter"/>
</dbReference>
<gene>
    <name evidence="7" type="ORF">BBI04_019395</name>
    <name evidence="6" type="ORF">IEI95_001080</name>
</gene>
<dbReference type="Proteomes" id="UP000175993">
    <property type="component" value="Unassembled WGS sequence"/>
</dbReference>
<dbReference type="InterPro" id="IPR015797">
    <property type="entry name" value="NUDIX_hydrolase-like_dom_sf"/>
</dbReference>
<feature type="domain" description="Nudix hydrolase" evidence="5">
    <location>
        <begin position="25"/>
        <end position="160"/>
    </location>
</feature>
<dbReference type="GO" id="GO:1901911">
    <property type="term" value="P:adenosine 5'-(hexahydrogen pentaphosphate) catabolic process"/>
    <property type="evidence" value="ECO:0007669"/>
    <property type="project" value="TreeGrafter"/>
</dbReference>
<evidence type="ECO:0000256" key="1">
    <source>
        <dbReference type="ARBA" id="ARBA00001946"/>
    </source>
</evidence>
<evidence type="ECO:0000313" key="7">
    <source>
        <dbReference type="EMBL" id="MUP06962.1"/>
    </source>
</evidence>
<evidence type="ECO:0000313" key="6">
    <source>
        <dbReference type="EMBL" id="MBF2712859.1"/>
    </source>
</evidence>
<dbReference type="SUPFAM" id="SSF55811">
    <property type="entry name" value="Nudix"/>
    <property type="match status" value="1"/>
</dbReference>
<reference evidence="6" key="2">
    <citation type="submission" date="2020-11" db="EMBL/GenBank/DDBJ databases">
        <title>Agrobacterium vitis strain K377 genome.</title>
        <authorList>
            <person name="Xi H."/>
        </authorList>
    </citation>
    <scope>NUCLEOTIDE SEQUENCE</scope>
    <source>
        <strain evidence="6">K377</strain>
        <plasmid evidence="6">unnamed2</plasmid>
    </source>
</reference>
<accession>A0AAE5B7I3</accession>
<keyword evidence="6" id="KW-0614">Plasmid</keyword>
<dbReference type="CDD" id="cd04666">
    <property type="entry name" value="NUDIX_DIPP2_like_Nudt4"/>
    <property type="match status" value="1"/>
</dbReference>
<dbReference type="EMBL" id="JACXXJ020000002">
    <property type="protein sequence ID" value="MBF2712859.1"/>
    <property type="molecule type" value="Genomic_DNA"/>
</dbReference>
<evidence type="ECO:0000256" key="3">
    <source>
        <dbReference type="ARBA" id="ARBA00022801"/>
    </source>
</evidence>
<sequence length="174" mass="19455">MAHENTELSPSTEFAAVADKLPKGDVRTQYAAICFRRVPSRDGAIEVLLITSRDSGRWVIPKGWPMGKKKPHQVACAEAWEEAGVRGRIHKKAWGHYTYVKKLDDGKLVPAMVQVHLLDVQELETDYPEKNERRLSWFTPAAAASSVKEPELRGLISKLENYGFADASALRAVK</sequence>
<dbReference type="Proteomes" id="UP000655037">
    <property type="component" value="Unassembled WGS sequence"/>
</dbReference>
<dbReference type="EMBL" id="MBEV02000011">
    <property type="protein sequence ID" value="MUP06962.1"/>
    <property type="molecule type" value="Genomic_DNA"/>
</dbReference>
<organism evidence="7 8">
    <name type="scientific">Agrobacterium vitis</name>
    <name type="common">Rhizobium vitis</name>
    <dbReference type="NCBI Taxonomy" id="373"/>
    <lineage>
        <taxon>Bacteria</taxon>
        <taxon>Pseudomonadati</taxon>
        <taxon>Pseudomonadota</taxon>
        <taxon>Alphaproteobacteria</taxon>
        <taxon>Hyphomicrobiales</taxon>
        <taxon>Rhizobiaceae</taxon>
        <taxon>Rhizobium/Agrobacterium group</taxon>
        <taxon>Agrobacterium</taxon>
    </lineage>
</organism>
<evidence type="ECO:0000256" key="4">
    <source>
        <dbReference type="ARBA" id="ARBA00022842"/>
    </source>
</evidence>
<evidence type="ECO:0000259" key="5">
    <source>
        <dbReference type="PROSITE" id="PS51462"/>
    </source>
</evidence>
<evidence type="ECO:0000256" key="2">
    <source>
        <dbReference type="ARBA" id="ARBA00022723"/>
    </source>
</evidence>
<dbReference type="AlphaFoldDB" id="A0AAE5B7I3"/>
<dbReference type="GO" id="GO:0000298">
    <property type="term" value="F:endopolyphosphatase activity"/>
    <property type="evidence" value="ECO:0007669"/>
    <property type="project" value="TreeGrafter"/>
</dbReference>
<geneLocation type="plasmid" evidence="6">
    <name>unnamed2</name>
</geneLocation>
<dbReference type="GO" id="GO:1901907">
    <property type="term" value="P:diadenosine pentaphosphate catabolic process"/>
    <property type="evidence" value="ECO:0007669"/>
    <property type="project" value="TreeGrafter"/>
</dbReference>
<dbReference type="InterPro" id="IPR000086">
    <property type="entry name" value="NUDIX_hydrolase_dom"/>
</dbReference>
<dbReference type="GO" id="GO:1901909">
    <property type="term" value="P:diadenosine hexaphosphate catabolic process"/>
    <property type="evidence" value="ECO:0007669"/>
    <property type="project" value="TreeGrafter"/>
</dbReference>
<dbReference type="GO" id="GO:0046872">
    <property type="term" value="F:metal ion binding"/>
    <property type="evidence" value="ECO:0007669"/>
    <property type="project" value="UniProtKB-KW"/>
</dbReference>
<dbReference type="InterPro" id="IPR047198">
    <property type="entry name" value="DDP-like_NUDIX"/>
</dbReference>
<name>A0AAE5B7I3_AGRVI</name>
<proteinExistence type="predicted"/>
<dbReference type="PROSITE" id="PS51462">
    <property type="entry name" value="NUDIX"/>
    <property type="match status" value="1"/>
</dbReference>
<keyword evidence="3 6" id="KW-0378">Hydrolase</keyword>
<comment type="caution">
    <text evidence="7">The sequence shown here is derived from an EMBL/GenBank/DDBJ whole genome shotgun (WGS) entry which is preliminary data.</text>
</comment>
<dbReference type="GO" id="GO:0034432">
    <property type="term" value="F:bis(5'-adenosyl)-pentaphosphatase activity"/>
    <property type="evidence" value="ECO:0007669"/>
    <property type="project" value="TreeGrafter"/>
</dbReference>
<dbReference type="GO" id="GO:0034431">
    <property type="term" value="F:bis(5'-adenosyl)-hexaphosphatase activity"/>
    <property type="evidence" value="ECO:0007669"/>
    <property type="project" value="TreeGrafter"/>
</dbReference>
<dbReference type="Gene3D" id="3.90.79.10">
    <property type="entry name" value="Nucleoside Triphosphate Pyrophosphohydrolase"/>
    <property type="match status" value="1"/>
</dbReference>
<dbReference type="PANTHER" id="PTHR12629">
    <property type="entry name" value="DIPHOSPHOINOSITOL POLYPHOSPHATE PHOSPHOHYDROLASE"/>
    <property type="match status" value="1"/>
</dbReference>
<dbReference type="GO" id="GO:0071543">
    <property type="term" value="P:diphosphoinositol polyphosphate metabolic process"/>
    <property type="evidence" value="ECO:0007669"/>
    <property type="project" value="TreeGrafter"/>
</dbReference>
<comment type="cofactor">
    <cofactor evidence="1">
        <name>Mg(2+)</name>
        <dbReference type="ChEBI" id="CHEBI:18420"/>
    </cofactor>
</comment>